<protein>
    <recommendedName>
        <fullName evidence="3">DUF2924 domain-containing protein</fullName>
    </recommendedName>
</protein>
<dbReference type="Pfam" id="PF11149">
    <property type="entry name" value="DUF2924"/>
    <property type="match status" value="1"/>
</dbReference>
<dbReference type="InterPro" id="IPR021322">
    <property type="entry name" value="DUF2924"/>
</dbReference>
<comment type="caution">
    <text evidence="1">The sequence shown here is derived from an EMBL/GenBank/DDBJ whole genome shotgun (WGS) entry which is preliminary data.</text>
</comment>
<evidence type="ECO:0008006" key="3">
    <source>
        <dbReference type="Google" id="ProtNLM"/>
    </source>
</evidence>
<dbReference type="EMBL" id="BMZH01000019">
    <property type="protein sequence ID" value="GHB04234.1"/>
    <property type="molecule type" value="Genomic_DNA"/>
</dbReference>
<evidence type="ECO:0000313" key="2">
    <source>
        <dbReference type="Proteomes" id="UP000634004"/>
    </source>
</evidence>
<organism evidence="1 2">
    <name type="scientific">Algimonas arctica</name>
    <dbReference type="NCBI Taxonomy" id="1479486"/>
    <lineage>
        <taxon>Bacteria</taxon>
        <taxon>Pseudomonadati</taxon>
        <taxon>Pseudomonadota</taxon>
        <taxon>Alphaproteobacteria</taxon>
        <taxon>Maricaulales</taxon>
        <taxon>Robiginitomaculaceae</taxon>
        <taxon>Algimonas</taxon>
    </lineage>
</organism>
<name>A0A8J3G3N6_9PROT</name>
<accession>A0A8J3G3N6</accession>
<proteinExistence type="predicted"/>
<reference evidence="1" key="2">
    <citation type="submission" date="2020-09" db="EMBL/GenBank/DDBJ databases">
        <authorList>
            <person name="Sun Q."/>
            <person name="Kim S."/>
        </authorList>
    </citation>
    <scope>NUCLEOTIDE SEQUENCE</scope>
    <source>
        <strain evidence="1">KCTC 32513</strain>
    </source>
</reference>
<sequence>MSALDNQLIERLDQFQSLEREDLISLWHKAYDSPPFKGARRGTLLRGVSYAEQAKAQGHLKSKTKRKLIKIAQAASASLVENLLSDEGTGACKGRGSLTHEKPVLPTLQLGSQIVREWNGKTYTVHSTDQGFVLNGVTYTSLSAVAKAITGAHWSGPRFFGVSG</sequence>
<reference evidence="1" key="1">
    <citation type="journal article" date="2014" name="Int. J. Syst. Evol. Microbiol.">
        <title>Complete genome sequence of Corynebacterium casei LMG S-19264T (=DSM 44701T), isolated from a smear-ripened cheese.</title>
        <authorList>
            <consortium name="US DOE Joint Genome Institute (JGI-PGF)"/>
            <person name="Walter F."/>
            <person name="Albersmeier A."/>
            <person name="Kalinowski J."/>
            <person name="Ruckert C."/>
        </authorList>
    </citation>
    <scope>NUCLEOTIDE SEQUENCE</scope>
    <source>
        <strain evidence="1">KCTC 32513</strain>
    </source>
</reference>
<gene>
    <name evidence="1" type="ORF">GCM10009069_28470</name>
</gene>
<evidence type="ECO:0000313" key="1">
    <source>
        <dbReference type="EMBL" id="GHB04234.1"/>
    </source>
</evidence>
<dbReference type="AlphaFoldDB" id="A0A8J3G3N6"/>
<dbReference type="RefSeq" id="WP_189499557.1">
    <property type="nucleotide sequence ID" value="NZ_BMZH01000019.1"/>
</dbReference>
<dbReference type="Proteomes" id="UP000634004">
    <property type="component" value="Unassembled WGS sequence"/>
</dbReference>
<keyword evidence="2" id="KW-1185">Reference proteome</keyword>